<proteinExistence type="predicted"/>
<protein>
    <submittedName>
        <fullName evidence="2">Uncharacterized protein</fullName>
    </submittedName>
</protein>
<evidence type="ECO:0000313" key="3">
    <source>
        <dbReference type="Proteomes" id="UP001497516"/>
    </source>
</evidence>
<feature type="transmembrane region" description="Helical" evidence="1">
    <location>
        <begin position="12"/>
        <end position="32"/>
    </location>
</feature>
<reference evidence="2 3" key="1">
    <citation type="submission" date="2024-04" db="EMBL/GenBank/DDBJ databases">
        <authorList>
            <person name="Fracassetti M."/>
        </authorList>
    </citation>
    <scope>NUCLEOTIDE SEQUENCE [LARGE SCALE GENOMIC DNA]</scope>
</reference>
<organism evidence="2 3">
    <name type="scientific">Linum trigynum</name>
    <dbReference type="NCBI Taxonomy" id="586398"/>
    <lineage>
        <taxon>Eukaryota</taxon>
        <taxon>Viridiplantae</taxon>
        <taxon>Streptophyta</taxon>
        <taxon>Embryophyta</taxon>
        <taxon>Tracheophyta</taxon>
        <taxon>Spermatophyta</taxon>
        <taxon>Magnoliopsida</taxon>
        <taxon>eudicotyledons</taxon>
        <taxon>Gunneridae</taxon>
        <taxon>Pentapetalae</taxon>
        <taxon>rosids</taxon>
        <taxon>fabids</taxon>
        <taxon>Malpighiales</taxon>
        <taxon>Linaceae</taxon>
        <taxon>Linum</taxon>
    </lineage>
</organism>
<sequence length="163" mass="18684">MAASGKRKPSSFAAAVLFPIILYCIPLSIFLLHPSSDLLRDETANVRAALLSRGNYSAMIPDLVSQLLHHYPVGAEEAITVFVPSEDTEYDWCETERPEVRVLCHALEKKRTLGKEESRIGRRMAAEIGKNRGERERKERERVKFYLLAYNPARWPECLYFDI</sequence>
<evidence type="ECO:0000256" key="1">
    <source>
        <dbReference type="SAM" id="Phobius"/>
    </source>
</evidence>
<evidence type="ECO:0000313" key="2">
    <source>
        <dbReference type="EMBL" id="CAL1358869.1"/>
    </source>
</evidence>
<keyword evidence="1" id="KW-0812">Transmembrane</keyword>
<keyword evidence="1" id="KW-1133">Transmembrane helix</keyword>
<keyword evidence="1" id="KW-0472">Membrane</keyword>
<gene>
    <name evidence="2" type="ORF">LTRI10_LOCUS6394</name>
</gene>
<dbReference type="AlphaFoldDB" id="A0AAV2CQM3"/>
<accession>A0AAV2CQM3</accession>
<dbReference type="EMBL" id="OZ034814">
    <property type="protein sequence ID" value="CAL1358869.1"/>
    <property type="molecule type" value="Genomic_DNA"/>
</dbReference>
<dbReference type="Proteomes" id="UP001497516">
    <property type="component" value="Chromosome 10"/>
</dbReference>
<keyword evidence="3" id="KW-1185">Reference proteome</keyword>
<name>A0AAV2CQM3_9ROSI</name>